<dbReference type="InParanoid" id="A0A1Y2M685"/>
<name>A0A1Y2M685_EPING</name>
<dbReference type="SUPFAM" id="SSF56112">
    <property type="entry name" value="Protein kinase-like (PK-like)"/>
    <property type="match status" value="1"/>
</dbReference>
<protein>
    <recommendedName>
        <fullName evidence="1">Protein kinase domain-containing protein</fullName>
    </recommendedName>
</protein>
<proteinExistence type="predicted"/>
<sequence length="323" mass="36277">MSPTPLPAHFLRISKAGSGGSGGVYFCVPISHFQSLEDSSALTPSSPDFARLKHSIVAVKVSGNHWWIENEHSALQAVRQCISPNAEALRMLFPDVKSTGFFTPMRHVLRHAYLELEAVIPSVTLGDLVSLYGDPKNNTPAILITLVYHFFLSLGAAVPFLRDELGWAQDDIKPDNILVRMYQGAPLALPQFVLIDFGNAKRIAENPNDVSSDCIDVLGLVRMMVRTAEWKTGKGWAAFKDMLFAERAKIREINEDRKQADREFRGLWEKWAKVARRGRRKVTAVDVECIREVFEKVAEEKGKLRDEDLIRAVRWYGKTGDGI</sequence>
<dbReference type="InterPro" id="IPR000719">
    <property type="entry name" value="Prot_kinase_dom"/>
</dbReference>
<dbReference type="Proteomes" id="UP000193240">
    <property type="component" value="Unassembled WGS sequence"/>
</dbReference>
<dbReference type="GO" id="GO:0005524">
    <property type="term" value="F:ATP binding"/>
    <property type="evidence" value="ECO:0007669"/>
    <property type="project" value="InterPro"/>
</dbReference>
<gene>
    <name evidence="2" type="ORF">B5807_03176</name>
</gene>
<dbReference type="PROSITE" id="PS50011">
    <property type="entry name" value="PROTEIN_KINASE_DOM"/>
    <property type="match status" value="1"/>
</dbReference>
<dbReference type="EMBL" id="KZ107840">
    <property type="protein sequence ID" value="OSS51590.1"/>
    <property type="molecule type" value="Genomic_DNA"/>
</dbReference>
<feature type="domain" description="Protein kinase" evidence="1">
    <location>
        <begin position="10"/>
        <end position="323"/>
    </location>
</feature>
<evidence type="ECO:0000259" key="1">
    <source>
        <dbReference type="PROSITE" id="PS50011"/>
    </source>
</evidence>
<evidence type="ECO:0000313" key="2">
    <source>
        <dbReference type="EMBL" id="OSS51590.1"/>
    </source>
</evidence>
<evidence type="ECO:0000313" key="3">
    <source>
        <dbReference type="Proteomes" id="UP000193240"/>
    </source>
</evidence>
<dbReference type="AlphaFoldDB" id="A0A1Y2M685"/>
<dbReference type="OMA" id="YARTINL"/>
<dbReference type="Gene3D" id="1.10.510.10">
    <property type="entry name" value="Transferase(Phosphotransferase) domain 1"/>
    <property type="match status" value="1"/>
</dbReference>
<dbReference type="InterPro" id="IPR011009">
    <property type="entry name" value="Kinase-like_dom_sf"/>
</dbReference>
<dbReference type="GO" id="GO:0004672">
    <property type="term" value="F:protein kinase activity"/>
    <property type="evidence" value="ECO:0007669"/>
    <property type="project" value="InterPro"/>
</dbReference>
<organism evidence="2 3">
    <name type="scientific">Epicoccum nigrum</name>
    <name type="common">Soil fungus</name>
    <name type="synonym">Epicoccum purpurascens</name>
    <dbReference type="NCBI Taxonomy" id="105696"/>
    <lineage>
        <taxon>Eukaryota</taxon>
        <taxon>Fungi</taxon>
        <taxon>Dikarya</taxon>
        <taxon>Ascomycota</taxon>
        <taxon>Pezizomycotina</taxon>
        <taxon>Dothideomycetes</taxon>
        <taxon>Pleosporomycetidae</taxon>
        <taxon>Pleosporales</taxon>
        <taxon>Pleosporineae</taxon>
        <taxon>Didymellaceae</taxon>
        <taxon>Epicoccum</taxon>
    </lineage>
</organism>
<reference evidence="2 3" key="1">
    <citation type="journal article" date="2017" name="Genome Announc.">
        <title>Genome sequence of the saprophytic ascomycete Epicoccum nigrum ICMP 19927 strain isolated from New Zealand.</title>
        <authorList>
            <person name="Fokin M."/>
            <person name="Fleetwood D."/>
            <person name="Weir B.S."/>
            <person name="Villas-Boas S.G."/>
        </authorList>
    </citation>
    <scope>NUCLEOTIDE SEQUENCE [LARGE SCALE GENOMIC DNA]</scope>
    <source>
        <strain evidence="2 3">ICMP 19927</strain>
    </source>
</reference>
<accession>A0A1Y2M685</accession>
<keyword evidence="3" id="KW-1185">Reference proteome</keyword>